<dbReference type="AlphaFoldDB" id="A0A450UA78"/>
<proteinExistence type="predicted"/>
<organism evidence="1">
    <name type="scientific">Candidatus Kentrum sp. LFY</name>
    <dbReference type="NCBI Taxonomy" id="2126342"/>
    <lineage>
        <taxon>Bacteria</taxon>
        <taxon>Pseudomonadati</taxon>
        <taxon>Pseudomonadota</taxon>
        <taxon>Gammaproteobacteria</taxon>
        <taxon>Candidatus Kentrum</taxon>
    </lineage>
</organism>
<gene>
    <name evidence="1" type="ORF">BECKLFY1418B_GA0070995_10132</name>
</gene>
<sequence>MKQRFIDPRQKLSQHFLCNSVAHRWDTQWTRFTLAFGNEHATQRFRLECVPSFEFMHRGVEVLIEMSLEHLDADLIDPSSTPDSTYLAPPSPSVTLGRWLRTPPPSGEFE</sequence>
<evidence type="ECO:0000313" key="1">
    <source>
        <dbReference type="EMBL" id="VFJ88919.1"/>
    </source>
</evidence>
<reference evidence="1" key="1">
    <citation type="submission" date="2019-02" db="EMBL/GenBank/DDBJ databases">
        <authorList>
            <person name="Gruber-Vodicka R. H."/>
            <person name="Seah K. B. B."/>
        </authorList>
    </citation>
    <scope>NUCLEOTIDE SEQUENCE</scope>
    <source>
        <strain evidence="1">BECK_M7</strain>
    </source>
</reference>
<protein>
    <submittedName>
        <fullName evidence="1">Uncharacterized protein</fullName>
    </submittedName>
</protein>
<accession>A0A450UA78</accession>
<name>A0A450UA78_9GAMM</name>
<dbReference type="EMBL" id="CAADFF010000013">
    <property type="protein sequence ID" value="VFJ88919.1"/>
    <property type="molecule type" value="Genomic_DNA"/>
</dbReference>